<protein>
    <submittedName>
        <fullName evidence="1">Uncharacterized protein</fullName>
    </submittedName>
</protein>
<gene>
    <name evidence="1" type="ORF">VNO77_24875</name>
</gene>
<evidence type="ECO:0000313" key="1">
    <source>
        <dbReference type="EMBL" id="KAK7330677.1"/>
    </source>
</evidence>
<keyword evidence="2" id="KW-1185">Reference proteome</keyword>
<name>A0AAN9QD09_CANGL</name>
<accession>A0AAN9QD09</accession>
<proteinExistence type="predicted"/>
<dbReference type="AlphaFoldDB" id="A0AAN9QD09"/>
<comment type="caution">
    <text evidence="1">The sequence shown here is derived from an EMBL/GenBank/DDBJ whole genome shotgun (WGS) entry which is preliminary data.</text>
</comment>
<evidence type="ECO:0000313" key="2">
    <source>
        <dbReference type="Proteomes" id="UP001367508"/>
    </source>
</evidence>
<sequence>MLRQGLLNVLGAGFGRSTCLKRLHIIVAKCYMMPFLQCGCFRTETVGTLILVLDAFPASQLMGLGGIMRNDVGC</sequence>
<reference evidence="1 2" key="1">
    <citation type="submission" date="2024-01" db="EMBL/GenBank/DDBJ databases">
        <title>The genomes of 5 underutilized Papilionoideae crops provide insights into root nodulation and disease resistanc.</title>
        <authorList>
            <person name="Jiang F."/>
        </authorList>
    </citation>
    <scope>NUCLEOTIDE SEQUENCE [LARGE SCALE GENOMIC DNA]</scope>
    <source>
        <strain evidence="1">LVBAO_FW01</strain>
        <tissue evidence="1">Leaves</tissue>
    </source>
</reference>
<organism evidence="1 2">
    <name type="scientific">Canavalia gladiata</name>
    <name type="common">Sword bean</name>
    <name type="synonym">Dolichos gladiatus</name>
    <dbReference type="NCBI Taxonomy" id="3824"/>
    <lineage>
        <taxon>Eukaryota</taxon>
        <taxon>Viridiplantae</taxon>
        <taxon>Streptophyta</taxon>
        <taxon>Embryophyta</taxon>
        <taxon>Tracheophyta</taxon>
        <taxon>Spermatophyta</taxon>
        <taxon>Magnoliopsida</taxon>
        <taxon>eudicotyledons</taxon>
        <taxon>Gunneridae</taxon>
        <taxon>Pentapetalae</taxon>
        <taxon>rosids</taxon>
        <taxon>fabids</taxon>
        <taxon>Fabales</taxon>
        <taxon>Fabaceae</taxon>
        <taxon>Papilionoideae</taxon>
        <taxon>50 kb inversion clade</taxon>
        <taxon>NPAAA clade</taxon>
        <taxon>indigoferoid/millettioid clade</taxon>
        <taxon>Phaseoleae</taxon>
        <taxon>Canavalia</taxon>
    </lineage>
</organism>
<dbReference type="EMBL" id="JAYMYQ010000005">
    <property type="protein sequence ID" value="KAK7330677.1"/>
    <property type="molecule type" value="Genomic_DNA"/>
</dbReference>
<dbReference type="Proteomes" id="UP001367508">
    <property type="component" value="Unassembled WGS sequence"/>
</dbReference>